<protein>
    <submittedName>
        <fullName evidence="2">Uncharacterized protein</fullName>
    </submittedName>
</protein>
<dbReference type="EMBL" id="AP018203">
    <property type="protein sequence ID" value="BAY54659.1"/>
    <property type="molecule type" value="Genomic_DNA"/>
</dbReference>
<feature type="chain" id="PRO_5011119810" evidence="1">
    <location>
        <begin position="25"/>
        <end position="166"/>
    </location>
</feature>
<evidence type="ECO:0000313" key="3">
    <source>
        <dbReference type="Proteomes" id="UP000217895"/>
    </source>
</evidence>
<dbReference type="Proteomes" id="UP000217895">
    <property type="component" value="Chromosome"/>
</dbReference>
<proteinExistence type="predicted"/>
<accession>A0A1Z4JD28</accession>
<dbReference type="AlphaFoldDB" id="A0A1Z4JD28"/>
<reference evidence="2 3" key="1">
    <citation type="submission" date="2017-06" db="EMBL/GenBank/DDBJ databases">
        <title>Genome sequencing of cyanobaciteial culture collection at National Institute for Environmental Studies (NIES).</title>
        <authorList>
            <person name="Hirose Y."/>
            <person name="Shimura Y."/>
            <person name="Fujisawa T."/>
            <person name="Nakamura Y."/>
            <person name="Kawachi M."/>
        </authorList>
    </citation>
    <scope>NUCLEOTIDE SEQUENCE [LARGE SCALE GENOMIC DNA]</scope>
    <source>
        <strain evidence="2 3">NIES-2135</strain>
    </source>
</reference>
<keyword evidence="1" id="KW-0732">Signal</keyword>
<gene>
    <name evidence="2" type="ORF">NIES2135_14770</name>
</gene>
<evidence type="ECO:0000313" key="2">
    <source>
        <dbReference type="EMBL" id="BAY54659.1"/>
    </source>
</evidence>
<feature type="signal peptide" evidence="1">
    <location>
        <begin position="1"/>
        <end position="24"/>
    </location>
</feature>
<evidence type="ECO:0000256" key="1">
    <source>
        <dbReference type="SAM" id="SignalP"/>
    </source>
</evidence>
<sequence length="166" mass="18135">MVFKVFAPVLLAGLVAGAVLPATAQVLPKPMTCEATILLDQGSSLIYRLNGIVPNPTSDRPQNPIGTSINMTVQRRDRAGNLQTLLNRVRVNNLEDIAPDADYSKFPFTGVFRGQSNNGFRLYSVSSSTHGLYASLRPTRGQPQQMQIVHYLSRGNFVRSTAGTCR</sequence>
<organism evidence="2 3">
    <name type="scientific">Leptolyngbya boryana NIES-2135</name>
    <dbReference type="NCBI Taxonomy" id="1973484"/>
    <lineage>
        <taxon>Bacteria</taxon>
        <taxon>Bacillati</taxon>
        <taxon>Cyanobacteriota</taxon>
        <taxon>Cyanophyceae</taxon>
        <taxon>Leptolyngbyales</taxon>
        <taxon>Leptolyngbyaceae</taxon>
        <taxon>Leptolyngbya group</taxon>
        <taxon>Leptolyngbya</taxon>
    </lineage>
</organism>
<name>A0A1Z4JD28_LEPBY</name>
<keyword evidence="3" id="KW-1185">Reference proteome</keyword>